<gene>
    <name evidence="2" type="ORF">SFMTTN_2023</name>
</gene>
<dbReference type="RefSeq" id="WP_124705000.1">
    <property type="nucleotide sequence ID" value="NZ_BGOW01000017.1"/>
</dbReference>
<reference evidence="2 3" key="1">
    <citation type="journal article" date="2019" name="Front. Microbiol.">
        <title>Genomes of Neutrophilic Sulfur-Oxidizing Chemolithoautotrophs Representing 9 Proteobacterial Species From 8 Genera.</title>
        <authorList>
            <person name="Watanabe T."/>
            <person name="Kojima H."/>
            <person name="Umezawa K."/>
            <person name="Hori C."/>
            <person name="Takasuka T.E."/>
            <person name="Kato Y."/>
            <person name="Fukui M."/>
        </authorList>
    </citation>
    <scope>NUCLEOTIDE SEQUENCE [LARGE SCALE GENOMIC DNA]</scope>
    <source>
        <strain evidence="2 3">TTN</strain>
    </source>
</reference>
<protein>
    <submittedName>
        <fullName evidence="2">Phage FAD/FMN-containing dehydrogenase</fullName>
    </submittedName>
</protein>
<dbReference type="Pfam" id="PF09931">
    <property type="entry name" value="Phage_phiJL001_Gp84_N"/>
    <property type="match status" value="1"/>
</dbReference>
<name>A0A401JF12_9PROT</name>
<proteinExistence type="predicted"/>
<keyword evidence="3" id="KW-1185">Reference proteome</keyword>
<feature type="domain" description="Bacteriophage phiJL001 Gp84 C-terminal" evidence="1">
    <location>
        <begin position="185"/>
        <end position="257"/>
    </location>
</feature>
<organism evidence="2 3">
    <name type="scientific">Sulfuriferula multivorans</name>
    <dbReference type="NCBI Taxonomy" id="1559896"/>
    <lineage>
        <taxon>Bacteria</taxon>
        <taxon>Pseudomonadati</taxon>
        <taxon>Pseudomonadota</taxon>
        <taxon>Betaproteobacteria</taxon>
        <taxon>Nitrosomonadales</taxon>
        <taxon>Sulfuricellaceae</taxon>
        <taxon>Sulfuriferula</taxon>
    </lineage>
</organism>
<dbReference type="InterPro" id="IPR018964">
    <property type="entry name" value="Phage_phiJL001_Gp84_C"/>
</dbReference>
<dbReference type="Proteomes" id="UP000286806">
    <property type="component" value="Unassembled WGS sequence"/>
</dbReference>
<evidence type="ECO:0000313" key="2">
    <source>
        <dbReference type="EMBL" id="GBL46210.1"/>
    </source>
</evidence>
<dbReference type="OrthoDB" id="6872689at2"/>
<evidence type="ECO:0000313" key="3">
    <source>
        <dbReference type="Proteomes" id="UP000286806"/>
    </source>
</evidence>
<accession>A0A401JF12</accession>
<evidence type="ECO:0000259" key="1">
    <source>
        <dbReference type="Pfam" id="PF09356"/>
    </source>
</evidence>
<sequence length="266" mass="28703">MSYNTFETSIHDGQPVELYQFTAGTQAWRYTSADATQIYLSQSFEPREIERGKVGQSPEIAKSKLDLKMPRDNPLVVTLIAAPVQNVLRLDILRKHRTDTEFVTLWRGRVMGIALQGAEATMSCEPIFTSLKRIGLRAVAQRQCRHALYDGGCGVSDSANSASGTLSSVNGAVIDAAVFATQPNGWWVGGKVKFGVDTYRMVVAHTAAQVTLASALPGLAAGQSIVAYPGCDHTPVTCDAKFANIANYGGLPWMPQKNPFAGDSSF</sequence>
<dbReference type="Pfam" id="PF09356">
    <property type="entry name" value="Phage_BR0599"/>
    <property type="match status" value="1"/>
</dbReference>
<dbReference type="AlphaFoldDB" id="A0A401JF12"/>
<comment type="caution">
    <text evidence="2">The sequence shown here is derived from an EMBL/GenBank/DDBJ whole genome shotgun (WGS) entry which is preliminary data.</text>
</comment>
<dbReference type="EMBL" id="BGOW01000017">
    <property type="protein sequence ID" value="GBL46210.1"/>
    <property type="molecule type" value="Genomic_DNA"/>
</dbReference>